<dbReference type="InterPro" id="IPR038765">
    <property type="entry name" value="Papain-like_cys_pep_sf"/>
</dbReference>
<dbReference type="HOGENOM" id="CLU_012397_0_0_6"/>
<keyword evidence="1" id="KW-1133">Transmembrane helix</keyword>
<dbReference type="PANTHER" id="PTHR42736:SF1">
    <property type="entry name" value="PROTEIN-GLUTAMINE GAMMA-GLUTAMYLTRANSFERASE"/>
    <property type="match status" value="1"/>
</dbReference>
<sequence>MNAQQQIPRNALVWMIISLFTLAAPHVTRLPVWVLAVYGVAALWRSMVYRGRWSFPGRLVKLALILCACGGIYASYGNMLGLEPTVALLLTAFALKLIELAGRKDAYVLLFLGYFICITEFLFSQDLLIVLYSVLNTTLITTALVALHQPDQHRFNHGSLRLAAVMLAQAFPLMLVLFFLFPRIGPLWSVPIKRHTAKTGVSDVMQPGDISHLSQSDEVAFRAQFQGEIPPRSQLYWRGLVFSRLADGAWRRLRNYEVAPNERRPAPVTTGGEPLRYSVILNPTQQHWLYSLRYAESGQAGVMATADYLLYSPVELEDQYRYHARSWPDAVLEPELSDWRRRTELQLPKGGNPRTRQLALDMRAASASAAAFVGAVLAMFTHQPFVYTLQPPRLGTDPMDRFLFQTRRGFCEHYAYAFVVMMRAAGVPARVVAGYQGGEVNPVNRTVIVHQFDAHAWAEIWLRGRGWVRVDPTAAVAPERIELGLEQAVATEGSFLADSPLSPLRYRGISWLNSLRLRYDALTYQWQSWVVGFNSERQYRVLQKLFGQLDASKLMLILLGSGALVLVPVAGSLLARRRVHPLSPLDHTYLTFCDRLSRLGVVRNPGEGPAAFAERAAQALPHWAPLLQRLTGIYCELAYADANLSPTRSTQLKREFKRGLRRLKRARRPR</sequence>
<dbReference type="SMART" id="SM00460">
    <property type="entry name" value="TGc"/>
    <property type="match status" value="1"/>
</dbReference>
<feature type="transmembrane region" description="Helical" evidence="1">
    <location>
        <begin position="554"/>
        <end position="575"/>
    </location>
</feature>
<dbReference type="PANTHER" id="PTHR42736">
    <property type="entry name" value="PROTEIN-GLUTAMINE GAMMA-GLUTAMYLTRANSFERASE"/>
    <property type="match status" value="1"/>
</dbReference>
<feature type="transmembrane region" description="Helical" evidence="1">
    <location>
        <begin position="30"/>
        <end position="47"/>
    </location>
</feature>
<dbReference type="STRING" id="314278.NB231_12309"/>
<name>A4BPL9_9GAMM</name>
<protein>
    <recommendedName>
        <fullName evidence="2">Transglutaminase-like domain-containing protein</fullName>
    </recommendedName>
</protein>
<keyword evidence="1" id="KW-0472">Membrane</keyword>
<dbReference type="eggNOG" id="COG1305">
    <property type="taxonomic scope" value="Bacteria"/>
</dbReference>
<dbReference type="InterPro" id="IPR021878">
    <property type="entry name" value="TgpA_N"/>
</dbReference>
<organism evidence="3 4">
    <name type="scientific">Nitrococcus mobilis Nb-231</name>
    <dbReference type="NCBI Taxonomy" id="314278"/>
    <lineage>
        <taxon>Bacteria</taxon>
        <taxon>Pseudomonadati</taxon>
        <taxon>Pseudomonadota</taxon>
        <taxon>Gammaproteobacteria</taxon>
        <taxon>Chromatiales</taxon>
        <taxon>Ectothiorhodospiraceae</taxon>
        <taxon>Nitrococcus</taxon>
    </lineage>
</organism>
<keyword evidence="4" id="KW-1185">Reference proteome</keyword>
<dbReference type="SUPFAM" id="SSF54001">
    <property type="entry name" value="Cysteine proteinases"/>
    <property type="match status" value="1"/>
</dbReference>
<evidence type="ECO:0000256" key="1">
    <source>
        <dbReference type="SAM" id="Phobius"/>
    </source>
</evidence>
<dbReference type="Proteomes" id="UP000003374">
    <property type="component" value="Unassembled WGS sequence"/>
</dbReference>
<dbReference type="InterPro" id="IPR025403">
    <property type="entry name" value="TgpA-like_C"/>
</dbReference>
<feature type="transmembrane region" description="Helical" evidence="1">
    <location>
        <begin position="129"/>
        <end position="147"/>
    </location>
</feature>
<evidence type="ECO:0000313" key="4">
    <source>
        <dbReference type="Proteomes" id="UP000003374"/>
    </source>
</evidence>
<dbReference type="OrthoDB" id="9804872at2"/>
<dbReference type="AlphaFoldDB" id="A4BPL9"/>
<comment type="caution">
    <text evidence="3">The sequence shown here is derived from an EMBL/GenBank/DDBJ whole genome shotgun (WGS) entry which is preliminary data.</text>
</comment>
<keyword evidence="1" id="KW-0812">Transmembrane</keyword>
<gene>
    <name evidence="3" type="ORF">NB231_12309</name>
</gene>
<accession>A4BPL9</accession>
<feature type="transmembrane region" description="Helical" evidence="1">
    <location>
        <begin position="7"/>
        <end position="24"/>
    </location>
</feature>
<dbReference type="Pfam" id="PF13559">
    <property type="entry name" value="DUF4129"/>
    <property type="match status" value="1"/>
</dbReference>
<evidence type="ECO:0000313" key="3">
    <source>
        <dbReference type="EMBL" id="EAR22520.1"/>
    </source>
</evidence>
<evidence type="ECO:0000259" key="2">
    <source>
        <dbReference type="SMART" id="SM00460"/>
    </source>
</evidence>
<feature type="transmembrane region" description="Helical" evidence="1">
    <location>
        <begin position="59"/>
        <end position="76"/>
    </location>
</feature>
<reference evidence="3 4" key="1">
    <citation type="submission" date="2006-02" db="EMBL/GenBank/DDBJ databases">
        <authorList>
            <person name="Waterbury J."/>
            <person name="Ferriera S."/>
            <person name="Johnson J."/>
            <person name="Kravitz S."/>
            <person name="Halpern A."/>
            <person name="Remington K."/>
            <person name="Beeson K."/>
            <person name="Tran B."/>
            <person name="Rogers Y.-H."/>
            <person name="Friedman R."/>
            <person name="Venter J.C."/>
        </authorList>
    </citation>
    <scope>NUCLEOTIDE SEQUENCE [LARGE SCALE GENOMIC DNA]</scope>
    <source>
        <strain evidence="3 4">Nb-231</strain>
    </source>
</reference>
<dbReference type="Pfam" id="PF01841">
    <property type="entry name" value="Transglut_core"/>
    <property type="match status" value="1"/>
</dbReference>
<dbReference type="InterPro" id="IPR002931">
    <property type="entry name" value="Transglutaminase-like"/>
</dbReference>
<feature type="transmembrane region" description="Helical" evidence="1">
    <location>
        <begin position="159"/>
        <end position="181"/>
    </location>
</feature>
<dbReference type="Pfam" id="PF11992">
    <property type="entry name" value="TgpA_N"/>
    <property type="match status" value="1"/>
</dbReference>
<dbReference type="Gene3D" id="3.10.620.30">
    <property type="match status" value="1"/>
</dbReference>
<dbReference type="EMBL" id="AAOF01000003">
    <property type="protein sequence ID" value="EAR22520.1"/>
    <property type="molecule type" value="Genomic_DNA"/>
</dbReference>
<dbReference type="RefSeq" id="WP_005002995.1">
    <property type="nucleotide sequence ID" value="NZ_CH672427.1"/>
</dbReference>
<dbReference type="InterPro" id="IPR052901">
    <property type="entry name" value="Bact_TGase-like"/>
</dbReference>
<feature type="transmembrane region" description="Helical" evidence="1">
    <location>
        <begin position="106"/>
        <end position="123"/>
    </location>
</feature>
<feature type="domain" description="Transglutaminase-like" evidence="2">
    <location>
        <begin position="403"/>
        <end position="474"/>
    </location>
</feature>
<proteinExistence type="predicted"/>